<keyword evidence="2" id="KW-1185">Reference proteome</keyword>
<dbReference type="EMBL" id="BPLR01021621">
    <property type="protein sequence ID" value="GIX91858.1"/>
    <property type="molecule type" value="Genomic_DNA"/>
</dbReference>
<sequence>MNVELAKIPYPNSTLSNSGKTHYTNTLCNSIQLNNTKWNLLATEHFLLRVPTGNHAVFSAAGPEFCSELLMKFCSQFGHVLRVDTVGVNLFFFFCGWYSFRSEGLLRCVCAFSINHGEMIIFLKPFIRRRIYLEQLFDFRCVRMSPSVFGFTLSAFSHE</sequence>
<evidence type="ECO:0000313" key="1">
    <source>
        <dbReference type="EMBL" id="GIX91858.1"/>
    </source>
</evidence>
<reference evidence="1 2" key="1">
    <citation type="submission" date="2021-06" db="EMBL/GenBank/DDBJ databases">
        <title>Caerostris extrusa draft genome.</title>
        <authorList>
            <person name="Kono N."/>
            <person name="Arakawa K."/>
        </authorList>
    </citation>
    <scope>NUCLEOTIDE SEQUENCE [LARGE SCALE GENOMIC DNA]</scope>
</reference>
<proteinExistence type="predicted"/>
<organism evidence="1 2">
    <name type="scientific">Caerostris extrusa</name>
    <name type="common">Bark spider</name>
    <name type="synonym">Caerostris bankana</name>
    <dbReference type="NCBI Taxonomy" id="172846"/>
    <lineage>
        <taxon>Eukaryota</taxon>
        <taxon>Metazoa</taxon>
        <taxon>Ecdysozoa</taxon>
        <taxon>Arthropoda</taxon>
        <taxon>Chelicerata</taxon>
        <taxon>Arachnida</taxon>
        <taxon>Araneae</taxon>
        <taxon>Araneomorphae</taxon>
        <taxon>Entelegynae</taxon>
        <taxon>Araneoidea</taxon>
        <taxon>Araneidae</taxon>
        <taxon>Caerostris</taxon>
    </lineage>
</organism>
<gene>
    <name evidence="1" type="ORF">CEXT_93641</name>
</gene>
<name>A0AAV4P4D5_CAEEX</name>
<accession>A0AAV4P4D5</accession>
<evidence type="ECO:0000313" key="2">
    <source>
        <dbReference type="Proteomes" id="UP001054945"/>
    </source>
</evidence>
<dbReference type="Proteomes" id="UP001054945">
    <property type="component" value="Unassembled WGS sequence"/>
</dbReference>
<comment type="caution">
    <text evidence="1">The sequence shown here is derived from an EMBL/GenBank/DDBJ whole genome shotgun (WGS) entry which is preliminary data.</text>
</comment>
<dbReference type="AlphaFoldDB" id="A0AAV4P4D5"/>
<protein>
    <submittedName>
        <fullName evidence="1">Uncharacterized protein</fullName>
    </submittedName>
</protein>